<accession>A0A6A0AGK0</accession>
<evidence type="ECO:0000256" key="3">
    <source>
        <dbReference type="ARBA" id="ARBA00022723"/>
    </source>
</evidence>
<dbReference type="Proteomes" id="UP000485058">
    <property type="component" value="Unassembled WGS sequence"/>
</dbReference>
<dbReference type="PANTHER" id="PTHR43690:SF34">
    <property type="entry name" value="ZINC PROTEASE PQQL-LIKE"/>
    <property type="match status" value="1"/>
</dbReference>
<keyword evidence="6" id="KW-0482">Metalloprotease</keyword>
<evidence type="ECO:0000256" key="1">
    <source>
        <dbReference type="ARBA" id="ARBA00007261"/>
    </source>
</evidence>
<dbReference type="InterPro" id="IPR001431">
    <property type="entry name" value="Pept_M16_Zn_BS"/>
</dbReference>
<dbReference type="EMBL" id="BLLF01006230">
    <property type="protein sequence ID" value="GFH32079.1"/>
    <property type="molecule type" value="Genomic_DNA"/>
</dbReference>
<protein>
    <submittedName>
        <fullName evidence="9">Peptidase M16 family protein</fullName>
    </submittedName>
</protein>
<keyword evidence="2" id="KW-0645">Protease</keyword>
<dbReference type="PROSITE" id="PS00143">
    <property type="entry name" value="INSULINASE"/>
    <property type="match status" value="1"/>
</dbReference>
<dbReference type="Gene3D" id="3.30.830.10">
    <property type="entry name" value="Metalloenzyme, LuxS/M16 peptidase-like"/>
    <property type="match status" value="2"/>
</dbReference>
<evidence type="ECO:0000313" key="9">
    <source>
        <dbReference type="EMBL" id="GFH32079.1"/>
    </source>
</evidence>
<comment type="similarity">
    <text evidence="1">Belongs to the peptidase M16 family.</text>
</comment>
<feature type="region of interest" description="Disordered" evidence="7">
    <location>
        <begin position="192"/>
        <end position="216"/>
    </location>
</feature>
<dbReference type="InterPro" id="IPR011249">
    <property type="entry name" value="Metalloenz_LuxS/M16"/>
</dbReference>
<sequence length="280" mass="28344">YDLRYYVRPCSKPKERAALALVVKVGSVVEEDSEAGVAHIVEHLAFNATESFSNHQIVKFLESIGAGFGACQNAYTSSDETCYQLVLPVSSAASTVTTDSTAATATASITASTPPAAPPAVPSTAGAAEAEELTAAVEAEEGGAEASAGATGAAEAGVAAGAAGAEVASGSGAGSQDLKLLQEALKVLAEGQEQGPGAGARSRGQEQGPGAGSKRPGCAQLCAGDVRGDVSISFTCDPANRQRLINIALEEVEAMQSAGVREDEIQTVVTLERLQYEESL</sequence>
<dbReference type="GO" id="GO:0006508">
    <property type="term" value="P:proteolysis"/>
    <property type="evidence" value="ECO:0007669"/>
    <property type="project" value="UniProtKB-KW"/>
</dbReference>
<evidence type="ECO:0000256" key="5">
    <source>
        <dbReference type="ARBA" id="ARBA00022833"/>
    </source>
</evidence>
<evidence type="ECO:0000313" key="10">
    <source>
        <dbReference type="Proteomes" id="UP000485058"/>
    </source>
</evidence>
<evidence type="ECO:0000259" key="8">
    <source>
        <dbReference type="Pfam" id="PF00675"/>
    </source>
</evidence>
<feature type="domain" description="Peptidase M16 N-terminal" evidence="8">
    <location>
        <begin position="12"/>
        <end position="87"/>
    </location>
</feature>
<feature type="non-terminal residue" evidence="9">
    <location>
        <position position="1"/>
    </location>
</feature>
<keyword evidence="10" id="KW-1185">Reference proteome</keyword>
<comment type="caution">
    <text evidence="9">The sequence shown here is derived from an EMBL/GenBank/DDBJ whole genome shotgun (WGS) entry which is preliminary data.</text>
</comment>
<feature type="non-terminal residue" evidence="9">
    <location>
        <position position="280"/>
    </location>
</feature>
<dbReference type="SUPFAM" id="SSF63411">
    <property type="entry name" value="LuxS/MPP-like metallohydrolase"/>
    <property type="match status" value="1"/>
</dbReference>
<dbReference type="GO" id="GO:0046872">
    <property type="term" value="F:metal ion binding"/>
    <property type="evidence" value="ECO:0007669"/>
    <property type="project" value="UniProtKB-KW"/>
</dbReference>
<organism evidence="9 10">
    <name type="scientific">Haematococcus lacustris</name>
    <name type="common">Green alga</name>
    <name type="synonym">Haematococcus pluvialis</name>
    <dbReference type="NCBI Taxonomy" id="44745"/>
    <lineage>
        <taxon>Eukaryota</taxon>
        <taxon>Viridiplantae</taxon>
        <taxon>Chlorophyta</taxon>
        <taxon>core chlorophytes</taxon>
        <taxon>Chlorophyceae</taxon>
        <taxon>CS clade</taxon>
        <taxon>Chlamydomonadales</taxon>
        <taxon>Haematococcaceae</taxon>
        <taxon>Haematococcus</taxon>
    </lineage>
</organism>
<dbReference type="InterPro" id="IPR050626">
    <property type="entry name" value="Peptidase_M16"/>
</dbReference>
<keyword evidence="3" id="KW-0479">Metal-binding</keyword>
<dbReference type="Pfam" id="PF00675">
    <property type="entry name" value="Peptidase_M16"/>
    <property type="match status" value="1"/>
</dbReference>
<dbReference type="AlphaFoldDB" id="A0A6A0AGK0"/>
<name>A0A6A0AGK0_HAELA</name>
<reference evidence="9 10" key="1">
    <citation type="submission" date="2020-02" db="EMBL/GenBank/DDBJ databases">
        <title>Draft genome sequence of Haematococcus lacustris strain NIES-144.</title>
        <authorList>
            <person name="Morimoto D."/>
            <person name="Nakagawa S."/>
            <person name="Yoshida T."/>
            <person name="Sawayama S."/>
        </authorList>
    </citation>
    <scope>NUCLEOTIDE SEQUENCE [LARGE SCALE GENOMIC DNA]</scope>
    <source>
        <strain evidence="9 10">NIES-144</strain>
    </source>
</reference>
<evidence type="ECO:0000256" key="2">
    <source>
        <dbReference type="ARBA" id="ARBA00022670"/>
    </source>
</evidence>
<evidence type="ECO:0000256" key="7">
    <source>
        <dbReference type="SAM" id="MobiDB-lite"/>
    </source>
</evidence>
<gene>
    <name evidence="9" type="ORF">HaLaN_31238</name>
</gene>
<dbReference type="InterPro" id="IPR011765">
    <property type="entry name" value="Pept_M16_N"/>
</dbReference>
<keyword evidence="5" id="KW-0862">Zinc</keyword>
<evidence type="ECO:0000256" key="6">
    <source>
        <dbReference type="ARBA" id="ARBA00023049"/>
    </source>
</evidence>
<dbReference type="GO" id="GO:0004222">
    <property type="term" value="F:metalloendopeptidase activity"/>
    <property type="evidence" value="ECO:0007669"/>
    <property type="project" value="InterPro"/>
</dbReference>
<dbReference type="PANTHER" id="PTHR43690">
    <property type="entry name" value="NARDILYSIN"/>
    <property type="match status" value="1"/>
</dbReference>
<evidence type="ECO:0000256" key="4">
    <source>
        <dbReference type="ARBA" id="ARBA00022801"/>
    </source>
</evidence>
<feature type="region of interest" description="Disordered" evidence="7">
    <location>
        <begin position="109"/>
        <end position="130"/>
    </location>
</feature>
<keyword evidence="4" id="KW-0378">Hydrolase</keyword>
<proteinExistence type="inferred from homology"/>